<organism evidence="2 3">
    <name type="scientific">Streptomyces lannensis</name>
    <dbReference type="NCBI Taxonomy" id="766498"/>
    <lineage>
        <taxon>Bacteria</taxon>
        <taxon>Bacillati</taxon>
        <taxon>Actinomycetota</taxon>
        <taxon>Actinomycetes</taxon>
        <taxon>Kitasatosporales</taxon>
        <taxon>Streptomycetaceae</taxon>
        <taxon>Streptomyces</taxon>
    </lineage>
</organism>
<proteinExistence type="predicted"/>
<evidence type="ECO:0000313" key="3">
    <source>
        <dbReference type="Proteomes" id="UP001501563"/>
    </source>
</evidence>
<protein>
    <recommendedName>
        <fullName evidence="1">PRC-barrel domain-containing protein</fullName>
    </recommendedName>
</protein>
<dbReference type="Pfam" id="PF05239">
    <property type="entry name" value="PRC"/>
    <property type="match status" value="2"/>
</dbReference>
<evidence type="ECO:0000259" key="1">
    <source>
        <dbReference type="Pfam" id="PF05239"/>
    </source>
</evidence>
<feature type="domain" description="PRC-barrel" evidence="1">
    <location>
        <begin position="85"/>
        <end position="127"/>
    </location>
</feature>
<dbReference type="SUPFAM" id="SSF50346">
    <property type="entry name" value="PRC-barrel domain"/>
    <property type="match status" value="2"/>
</dbReference>
<keyword evidence="3" id="KW-1185">Reference proteome</keyword>
<reference evidence="3" key="1">
    <citation type="journal article" date="2019" name="Int. J. Syst. Evol. Microbiol.">
        <title>The Global Catalogue of Microorganisms (GCM) 10K type strain sequencing project: providing services to taxonomists for standard genome sequencing and annotation.</title>
        <authorList>
            <consortium name="The Broad Institute Genomics Platform"/>
            <consortium name="The Broad Institute Genome Sequencing Center for Infectious Disease"/>
            <person name="Wu L."/>
            <person name="Ma J."/>
        </authorList>
    </citation>
    <scope>NUCLEOTIDE SEQUENCE [LARGE SCALE GENOMIC DNA]</scope>
    <source>
        <strain evidence="3">JCM 16578</strain>
    </source>
</reference>
<dbReference type="EMBL" id="BAAAZA010000006">
    <property type="protein sequence ID" value="GAA3861744.1"/>
    <property type="molecule type" value="Genomic_DNA"/>
</dbReference>
<dbReference type="RefSeq" id="WP_345548113.1">
    <property type="nucleotide sequence ID" value="NZ_BAAAZA010000006.1"/>
</dbReference>
<dbReference type="Gene3D" id="2.30.30.240">
    <property type="entry name" value="PRC-barrel domain"/>
    <property type="match status" value="2"/>
</dbReference>
<comment type="caution">
    <text evidence="2">The sequence shown here is derived from an EMBL/GenBank/DDBJ whole genome shotgun (WGS) entry which is preliminary data.</text>
</comment>
<feature type="domain" description="PRC-barrel" evidence="1">
    <location>
        <begin position="4"/>
        <end position="69"/>
    </location>
</feature>
<accession>A0ABP7K0X2</accession>
<dbReference type="InterPro" id="IPR027275">
    <property type="entry name" value="PRC-brl_dom"/>
</dbReference>
<evidence type="ECO:0000313" key="2">
    <source>
        <dbReference type="EMBL" id="GAA3861744.1"/>
    </source>
</evidence>
<dbReference type="Proteomes" id="UP001501563">
    <property type="component" value="Unassembled WGS sequence"/>
</dbReference>
<sequence length="147" mass="15014">MTTYSRVRGLPVVTLGEAQEIGTLASLTVDAAGGRITHIRVTGRRGRAQGAVGWNALHAIGTDAVLVESDVLPQAGPPGPGNEALGVRVLSEDGDDRGTVQDIVFDASSGRIEKVVTTLGEVAGDRLLGLGDHALVVRGDLTAGPEG</sequence>
<name>A0ABP7K0X2_9ACTN</name>
<dbReference type="InterPro" id="IPR011033">
    <property type="entry name" value="PRC_barrel-like_sf"/>
</dbReference>
<gene>
    <name evidence="2" type="ORF">GCM10022207_26870</name>
</gene>